<evidence type="ECO:0000256" key="1">
    <source>
        <dbReference type="ARBA" id="ARBA00004370"/>
    </source>
</evidence>
<keyword evidence="8" id="KW-1185">Reference proteome</keyword>
<name>A0ABM7ZGF2_9BACT</name>
<evidence type="ECO:0000313" key="7">
    <source>
        <dbReference type="EMBL" id="BDL43761.1"/>
    </source>
</evidence>
<evidence type="ECO:0008006" key="9">
    <source>
        <dbReference type="Google" id="ProtNLM"/>
    </source>
</evidence>
<keyword evidence="6" id="KW-0066">ATP synthesis</keyword>
<evidence type="ECO:0000256" key="2">
    <source>
        <dbReference type="ARBA" id="ARBA00022448"/>
    </source>
</evidence>
<organism evidence="7 8">
    <name type="scientific">Akkermansia biwaensis</name>
    <dbReference type="NCBI Taxonomy" id="2946555"/>
    <lineage>
        <taxon>Bacteria</taxon>
        <taxon>Pseudomonadati</taxon>
        <taxon>Verrucomicrobiota</taxon>
        <taxon>Verrucomicrobiia</taxon>
        <taxon>Verrucomicrobiales</taxon>
        <taxon>Akkermansiaceae</taxon>
        <taxon>Akkermansia</taxon>
    </lineage>
</organism>
<dbReference type="InterPro" id="IPR000711">
    <property type="entry name" value="ATPase_OSCP/dsu"/>
</dbReference>
<dbReference type="Proteomes" id="UP001062263">
    <property type="component" value="Chromosome"/>
</dbReference>
<keyword evidence="4" id="KW-0406">Ion transport</keyword>
<proteinExistence type="predicted"/>
<reference evidence="7" key="1">
    <citation type="submission" date="2022-06" db="EMBL/GenBank/DDBJ databases">
        <title>Akkermansia biwalacus sp. nov., an anaerobic mucin-degrading bacterium isolated from human intestine.</title>
        <authorList>
            <person name="Kobayashi Y."/>
            <person name="Inoue S."/>
            <person name="Kawahara T."/>
            <person name="Kohda N."/>
        </authorList>
    </citation>
    <scope>NUCLEOTIDE SEQUENCE</scope>
    <source>
        <strain evidence="7">WON2089</strain>
    </source>
</reference>
<dbReference type="RefSeq" id="WP_215434042.1">
    <property type="nucleotide sequence ID" value="NZ_AP025943.1"/>
</dbReference>
<keyword evidence="3" id="KW-0375">Hydrogen ion transport</keyword>
<keyword evidence="5" id="KW-0472">Membrane</keyword>
<evidence type="ECO:0000256" key="3">
    <source>
        <dbReference type="ARBA" id="ARBA00022781"/>
    </source>
</evidence>
<dbReference type="EMBL" id="AP025943">
    <property type="protein sequence ID" value="BDL43761.1"/>
    <property type="molecule type" value="Genomic_DNA"/>
</dbReference>
<keyword evidence="2" id="KW-0813">Transport</keyword>
<comment type="subcellular location">
    <subcellularLocation>
        <location evidence="1">Membrane</location>
    </subcellularLocation>
</comment>
<evidence type="ECO:0000256" key="4">
    <source>
        <dbReference type="ARBA" id="ARBA00023065"/>
    </source>
</evidence>
<protein>
    <recommendedName>
        <fullName evidence="9">F-type ATPase subunit delta</fullName>
    </recommendedName>
</protein>
<evidence type="ECO:0000313" key="8">
    <source>
        <dbReference type="Proteomes" id="UP001062263"/>
    </source>
</evidence>
<evidence type="ECO:0000256" key="6">
    <source>
        <dbReference type="ARBA" id="ARBA00023310"/>
    </source>
</evidence>
<gene>
    <name evidence="7" type="ORF">Abiwalacus_13350</name>
</gene>
<evidence type="ECO:0000256" key="5">
    <source>
        <dbReference type="ARBA" id="ARBA00023136"/>
    </source>
</evidence>
<dbReference type="Pfam" id="PF00213">
    <property type="entry name" value="OSCP"/>
    <property type="match status" value="1"/>
</dbReference>
<accession>A0ABM7ZGF2</accession>
<sequence length="135" mass="15351">MKIGKDTQNAARRLFRLCMDGNSVVEDRVRLVARKIVEREPRNYEALLTAFSRMVEYAVKSRTAIIRSAVPLTDEERSQIQQKLAAKYGEGLYYHWEVAPELLGGIRIQVGDDVRDGSVRSKIDRLADLARSLSN</sequence>